<accession>A0A1H6X0H8</accession>
<proteinExistence type="predicted"/>
<name>A0A1H6X0H8_9BURK</name>
<gene>
    <name evidence="1" type="ORF">SAMN05192539_1007182</name>
</gene>
<evidence type="ECO:0000313" key="1">
    <source>
        <dbReference type="EMBL" id="SEJ18242.1"/>
    </source>
</evidence>
<dbReference type="AlphaFoldDB" id="A0A1H6X0H8"/>
<dbReference type="EMBL" id="FNYE01000007">
    <property type="protein sequence ID" value="SEJ18242.1"/>
    <property type="molecule type" value="Genomic_DNA"/>
</dbReference>
<dbReference type="STRING" id="667676.SAMN05192539_1007182"/>
<sequence>MGLLRRLFNRERGHVSTVDAARIDEAVERILAIHPRLKLASHYRRRLKRPVAATLQYVDELIASLPATLEANAAAWSSNPCLRAFFATPDDIARAFGRSEAVRAFFEQNPAALDVYGTLGMALNERHVLGVAMEGDTVRHDVVQTTLSFSDHRVRICGRAESELREELVRRLIDQMALEGLSRLATDRAERLARGRELMQERVALLHQQGTGIRAVVGGDGATPEELTRVQAQIAENAESLAALRVPTETIELDLKGVCEVLSNPSEHVYVKTRHIRIDMMNVIQKANVQGAREIEFHFARIPGPRPETRAFALVRFSRADLPPGGLNIDAAMRAL</sequence>
<protein>
    <submittedName>
        <fullName evidence="1">Uncharacterized protein</fullName>
    </submittedName>
</protein>
<dbReference type="Proteomes" id="UP000198866">
    <property type="component" value="Unassembled WGS sequence"/>
</dbReference>
<reference evidence="2" key="1">
    <citation type="submission" date="2016-10" db="EMBL/GenBank/DDBJ databases">
        <authorList>
            <person name="Varghese N."/>
            <person name="Submissions S."/>
        </authorList>
    </citation>
    <scope>NUCLEOTIDE SEQUENCE [LARGE SCALE GENOMIC DNA]</scope>
    <source>
        <strain evidence="2">LMG 26031</strain>
    </source>
</reference>
<organism evidence="1 2">
    <name type="scientific">Paraburkholderia diazotrophica</name>
    <dbReference type="NCBI Taxonomy" id="667676"/>
    <lineage>
        <taxon>Bacteria</taxon>
        <taxon>Pseudomonadati</taxon>
        <taxon>Pseudomonadota</taxon>
        <taxon>Betaproteobacteria</taxon>
        <taxon>Burkholderiales</taxon>
        <taxon>Burkholderiaceae</taxon>
        <taxon>Paraburkholderia</taxon>
    </lineage>
</organism>
<evidence type="ECO:0000313" key="2">
    <source>
        <dbReference type="Proteomes" id="UP000198866"/>
    </source>
</evidence>
<keyword evidence="2" id="KW-1185">Reference proteome</keyword>
<dbReference type="OrthoDB" id="8557243at2"/>
<dbReference type="RefSeq" id="WP_090865388.1">
    <property type="nucleotide sequence ID" value="NZ_FNYE01000007.1"/>
</dbReference>